<evidence type="ECO:0000256" key="1">
    <source>
        <dbReference type="RuleBase" id="RU361260"/>
    </source>
</evidence>
<dbReference type="Proteomes" id="UP000232323">
    <property type="component" value="Unassembled WGS sequence"/>
</dbReference>
<feature type="region of interest" description="Disordered" evidence="2">
    <location>
        <begin position="772"/>
        <end position="807"/>
    </location>
</feature>
<dbReference type="EMBL" id="BEGY01000014">
    <property type="protein sequence ID" value="GAX75814.1"/>
    <property type="molecule type" value="Genomic_DNA"/>
</dbReference>
<evidence type="ECO:0000313" key="4">
    <source>
        <dbReference type="EMBL" id="GAX75814.1"/>
    </source>
</evidence>
<feature type="compositionally biased region" description="Low complexity" evidence="2">
    <location>
        <begin position="1091"/>
        <end position="1115"/>
    </location>
</feature>
<comment type="caution">
    <text evidence="4">The sequence shown here is derived from an EMBL/GenBank/DDBJ whole genome shotgun (WGS) entry which is preliminary data.</text>
</comment>
<feature type="region of interest" description="Disordered" evidence="2">
    <location>
        <begin position="232"/>
        <end position="251"/>
    </location>
</feature>
<organism evidence="4 5">
    <name type="scientific">Chlamydomonas eustigma</name>
    <dbReference type="NCBI Taxonomy" id="1157962"/>
    <lineage>
        <taxon>Eukaryota</taxon>
        <taxon>Viridiplantae</taxon>
        <taxon>Chlorophyta</taxon>
        <taxon>core chlorophytes</taxon>
        <taxon>Chlorophyceae</taxon>
        <taxon>CS clade</taxon>
        <taxon>Chlamydomonadales</taxon>
        <taxon>Chlamydomonadaceae</taxon>
        <taxon>Chlamydomonas</taxon>
    </lineage>
</organism>
<feature type="region of interest" description="Disordered" evidence="2">
    <location>
        <begin position="1742"/>
        <end position="1800"/>
    </location>
</feature>
<feature type="compositionally biased region" description="Polar residues" evidence="2">
    <location>
        <begin position="777"/>
        <end position="804"/>
    </location>
</feature>
<evidence type="ECO:0000259" key="3">
    <source>
        <dbReference type="PROSITE" id="PS51444"/>
    </source>
</evidence>
<dbReference type="GO" id="GO:0030866">
    <property type="term" value="P:cortical actin cytoskeleton organization"/>
    <property type="evidence" value="ECO:0007669"/>
    <property type="project" value="TreeGrafter"/>
</dbReference>
<proteinExistence type="inferred from homology"/>
<feature type="region of interest" description="Disordered" evidence="2">
    <location>
        <begin position="899"/>
        <end position="971"/>
    </location>
</feature>
<dbReference type="STRING" id="1157962.A0A250WY93"/>
<protein>
    <recommendedName>
        <fullName evidence="1">Formin-like protein</fullName>
    </recommendedName>
</protein>
<name>A0A250WY93_9CHLO</name>
<dbReference type="GO" id="GO:0051015">
    <property type="term" value="F:actin filament binding"/>
    <property type="evidence" value="ECO:0007669"/>
    <property type="project" value="TreeGrafter"/>
</dbReference>
<feature type="region of interest" description="Disordered" evidence="2">
    <location>
        <begin position="1164"/>
        <end position="1225"/>
    </location>
</feature>
<feature type="region of interest" description="Disordered" evidence="2">
    <location>
        <begin position="1085"/>
        <end position="1119"/>
    </location>
</feature>
<dbReference type="SUPFAM" id="SSF101447">
    <property type="entry name" value="Formin homology 2 domain (FH2 domain)"/>
    <property type="match status" value="1"/>
</dbReference>
<evidence type="ECO:0000313" key="5">
    <source>
        <dbReference type="Proteomes" id="UP000232323"/>
    </source>
</evidence>
<evidence type="ECO:0000256" key="2">
    <source>
        <dbReference type="SAM" id="MobiDB-lite"/>
    </source>
</evidence>
<dbReference type="Gene3D" id="1.20.58.2220">
    <property type="entry name" value="Formin, FH2 domain"/>
    <property type="match status" value="1"/>
</dbReference>
<feature type="compositionally biased region" description="Low complexity" evidence="2">
    <location>
        <begin position="402"/>
        <end position="413"/>
    </location>
</feature>
<dbReference type="OrthoDB" id="1668162at2759"/>
<feature type="region of interest" description="Disordered" evidence="2">
    <location>
        <begin position="306"/>
        <end position="376"/>
    </location>
</feature>
<feature type="region of interest" description="Disordered" evidence="2">
    <location>
        <begin position="267"/>
        <end position="293"/>
    </location>
</feature>
<feature type="compositionally biased region" description="Pro residues" evidence="2">
    <location>
        <begin position="272"/>
        <end position="290"/>
    </location>
</feature>
<dbReference type="GO" id="GO:0005856">
    <property type="term" value="C:cytoskeleton"/>
    <property type="evidence" value="ECO:0007669"/>
    <property type="project" value="TreeGrafter"/>
</dbReference>
<dbReference type="PANTHER" id="PTHR45920">
    <property type="entry name" value="FORMIN HOMOLOGY 2 DOMAIN CONTAINING, ISOFORM I"/>
    <property type="match status" value="1"/>
</dbReference>
<dbReference type="GO" id="GO:0005737">
    <property type="term" value="C:cytoplasm"/>
    <property type="evidence" value="ECO:0007669"/>
    <property type="project" value="TreeGrafter"/>
</dbReference>
<gene>
    <name evidence="4" type="ORF">CEUSTIGMA_g3257.t1</name>
</gene>
<sequence>MSSSTPEHIMSLSKNAVELDELLEEASELLNVLSFGDSIRSTFPVSDEDCTAAHSVDHQNSMQLEAHDASQTAGTISDVQTTQDTAFILRSSEAHQASPIHSHPLLDIIDNSSAGISDDHEGSDTALILSRPGGNHCTPHEERMTLNAPPPSPKLCIKALKGQQVNQASFLEPRDKAESLIANVAKLDASLLFHNVKGPAFPIMQSSKSLPPPPPGPPPPVPILHVVQPSRAAKSITASNAGATPPTSHLGSRIILPTSVYCLPVSGGENVTPPPPPPPPPPGPPPPPPHIVLTIPHVQSDRPLQIEASSTSTSCKALLGARKPSQCRSASSSLQNHSKKSDSTPSVPGGNAISSLTPPPPPPPGPPPPPPSLHTPLPARVVAAARPAEFPLPQHLNTVGRSSTSQVAGSTSSPACHPATSSTYTTPDDGFSTPISSFLQSVAAGSLRTPDVSAAGRVSATAATTPAGHHEYRSLHWDAVAPKVLSTCGETVWQGPTVECLELLKVQKLELFTSRIQSGLGHSASVKIGGGADGRHRLLDTSTSNNIMIKFKDTTPEALQRALTDMDTKILTYTMVLQCLGVLAKAQSVQTVIQRSDNYGASNLGPAETYVYVLGSLPDCKLRLELLKMHHYMIEDFPKKLADAIRITQAHKQLYSNTAWRRLLHQLLDAGNLINSHRPGAKDAMAFKLSSLAKFADMRTSDKSWSLLDVVIEAMDSDCPRHCDEILSMEPGLAWAKEVDLRQLNNEAVELEKGLTKIQRFLRTAQEDAAHLKEGSEASTSKLAMKLPSTSPLKPESVNSTASKQRGEQAWVVQQQQGPSWYIRWSHSHTKWMSQMQDMKEACSAAMQAVREAALWHCEPVSVAGWELANSKPFFDNLHKFVQQVRDSCRKVRGLQDKMERIQQQQQQHEADWTEGSAAASPSRNMLQRRGLRQSLDDVSPHNADTPYRKAVHTSDPYRGRGSTGSREEVPLGGSCLEGLAPLISSAGPTEYFSAAGTTSHVSSSAGRASASFMFRRNSLPSAQIGPSDLPIGGDGRLSKLEQQNSPWEVFRQWRGAAAAAAAAGEEDVPTPHLDFGRALDAVAEDAAKQHSASPSTTSCDSSHHGGVTSSVGSGRFLESAPPNIQDLLNSSASSRSTELFHPPCVIAHDAAVSPLAESSLALPLTPPSVSASVVPEEDSWSSGSETKSSESKNDCRYGKDRGGGGGSRYNGNEAGTSASPEDGFKDPAIASFNLRDPTLELWPEIRSTYDASIASPQIPLLVRDLCDATTFHPQLTSACRGMPMCRDGVLWRGFCCDVAKLLCRMTDALSRLHSQCAEQQDWSNTVIVLDMQDLECFSKDHLQTLNSALNSCAASTCGGSTNYALSSKPSFPQAGLGEVSSNTSGTGSRDVMVAPAASSMSSGGYSLGPWIVYCSREAQKVAARKVEELLRSGAPLPDVLITSGGTKMWARRRLPMVASCAEVPCQEEKEIIVGLTEGATTSHNAVEWILCQDWESSIGRRQVDVRKHIRSPEFNDQVQDCISQARQQLLNHLSSSLCADPATSIKKQQQAMLTGPLPEAAAVLPANDSLQPHLQSSAATNSTASCRDQLVVVVDPILRVERGADTDSLWQMAVHVRGTAAAEYFVSALGSALKADGVISKQVQVTCTLIQGQLTSMVDGSRKRPDYEHEDCKMNLSVEDAAYVSAGPYPQHPPSGYSVDPASGIVRKGCAGGAATAEQIIYDSLEGRVAQRLEVEELEKIDPVSSKPVPQRNHQSHPHPFNKSKSRGKRERSLRAASIASNPSASSVHGSSLGTTLEPAGGLASRHRLTDDVQTVPDVVVVGNLRVAADNECVDEVWSQRLHAVCNSEDTVNPAVFLYSEASSRSGRDLSASPCDLPFEEGRQLIGDSNCKAVSTAKIPMPSTDAGSNSGVWGDDDSLVWVVDCVPQSGGMVEALMYAQEHLLGVSAKLARVLHVGG</sequence>
<reference evidence="4 5" key="1">
    <citation type="submission" date="2017-08" db="EMBL/GenBank/DDBJ databases">
        <title>Acidophilic green algal genome provides insights into adaptation to an acidic environment.</title>
        <authorList>
            <person name="Hirooka S."/>
            <person name="Hirose Y."/>
            <person name="Kanesaki Y."/>
            <person name="Higuchi S."/>
            <person name="Fujiwara T."/>
            <person name="Onuma R."/>
            <person name="Era A."/>
            <person name="Ohbayashi R."/>
            <person name="Uzuka A."/>
            <person name="Nozaki H."/>
            <person name="Yoshikawa H."/>
            <person name="Miyagishima S.Y."/>
        </authorList>
    </citation>
    <scope>NUCLEOTIDE SEQUENCE [LARGE SCALE GENOMIC DNA]</scope>
    <source>
        <strain evidence="4 5">NIES-2499</strain>
    </source>
</reference>
<feature type="region of interest" description="Disordered" evidence="2">
    <location>
        <begin position="392"/>
        <end position="428"/>
    </location>
</feature>
<feature type="domain" description="FH2" evidence="3">
    <location>
        <begin position="462"/>
        <end position="911"/>
    </location>
</feature>
<comment type="similarity">
    <text evidence="1">Belongs to the formin-like family.</text>
</comment>
<feature type="compositionally biased region" description="Low complexity" evidence="2">
    <location>
        <begin position="1777"/>
        <end position="1788"/>
    </location>
</feature>
<feature type="compositionally biased region" description="Polar residues" evidence="2">
    <location>
        <begin position="236"/>
        <end position="250"/>
    </location>
</feature>
<dbReference type="Pfam" id="PF02181">
    <property type="entry name" value="FH2"/>
    <property type="match status" value="1"/>
</dbReference>
<dbReference type="PANTHER" id="PTHR45920:SF7">
    <property type="entry name" value="FORMIN-G"/>
    <property type="match status" value="1"/>
</dbReference>
<dbReference type="PROSITE" id="PS51444">
    <property type="entry name" value="FH2"/>
    <property type="match status" value="1"/>
</dbReference>
<feature type="compositionally biased region" description="Pro residues" evidence="2">
    <location>
        <begin position="357"/>
        <end position="373"/>
    </location>
</feature>
<dbReference type="InterPro" id="IPR042201">
    <property type="entry name" value="FH2_Formin_sf"/>
</dbReference>
<feature type="compositionally biased region" description="Basic residues" evidence="2">
    <location>
        <begin position="1755"/>
        <end position="1773"/>
    </location>
</feature>
<feature type="compositionally biased region" description="Polar residues" evidence="2">
    <location>
        <begin position="326"/>
        <end position="336"/>
    </location>
</feature>
<feature type="compositionally biased region" description="Low complexity" evidence="2">
    <location>
        <begin position="1164"/>
        <end position="1187"/>
    </location>
</feature>
<keyword evidence="5" id="KW-1185">Reference proteome</keyword>
<accession>A0A250WY93</accession>
<dbReference type="InterPro" id="IPR015425">
    <property type="entry name" value="FH2_Formin"/>
</dbReference>
<feature type="compositionally biased region" description="Basic and acidic residues" evidence="2">
    <location>
        <begin position="1188"/>
        <end position="1203"/>
    </location>
</feature>
<dbReference type="SMART" id="SM00498">
    <property type="entry name" value="FH2"/>
    <property type="match status" value="1"/>
</dbReference>